<dbReference type="HOGENOM" id="CLU_018398_3_1_9"/>
<sequence>MKALDLFKTLRRSASSDVPDSTIYNLISYVFGVSKIDVALDKDIIVDEGEFRRVIYLLGENVPFAYITGYEAFYGRDFYVLPGVFIPRNETELLVELALKEPFNSFLDFGTGSGAIAISLLLENPKSQGVAVEISHVGQLCTKYNAEKFEVQNRLAIVSTLPENGMFDLIISNPPYVAYELFEEVDYSVKAFEPLQAVFPEDPVLVFRDILTYSLSHLSDAGRVILEIDSYVESDLQKLASSLGFYYQVTKDLSQFDRICILSRSS</sequence>
<dbReference type="AlphaFoldDB" id="B5Y8S7"/>
<name>B5Y8S7_COPPD</name>
<proteinExistence type="predicted"/>
<dbReference type="EMBL" id="CP001145">
    <property type="protein sequence ID" value="ACI18159.1"/>
    <property type="molecule type" value="Genomic_DNA"/>
</dbReference>
<dbReference type="RefSeq" id="WP_012544809.1">
    <property type="nucleotide sequence ID" value="NC_011295.1"/>
</dbReference>
<dbReference type="Gene3D" id="3.40.50.150">
    <property type="entry name" value="Vaccinia Virus protein VP39"/>
    <property type="match status" value="1"/>
</dbReference>
<reference evidence="7 8" key="2">
    <citation type="journal article" date="2014" name="Genome Announc.">
        <title>Complete Genome Sequence of Coprothermobacter proteolyticus DSM 5265.</title>
        <authorList>
            <person name="Alexiev A."/>
            <person name="Coil D.A."/>
            <person name="Badger J.H."/>
            <person name="Enticknap J."/>
            <person name="Ward N."/>
            <person name="Robb F.T."/>
            <person name="Eisen J.A."/>
        </authorList>
    </citation>
    <scope>NUCLEOTIDE SEQUENCE [LARGE SCALE GENOMIC DNA]</scope>
    <source>
        <strain evidence="8">ATCC 35245 / DSM 5265 / OCM 4 / BT</strain>
    </source>
</reference>
<organism evidence="7 8">
    <name type="scientific">Coprothermobacter proteolyticus (strain ATCC 35245 / DSM 5265 / OCM 4 / BT)</name>
    <dbReference type="NCBI Taxonomy" id="309798"/>
    <lineage>
        <taxon>Bacteria</taxon>
        <taxon>Pseudomonadati</taxon>
        <taxon>Coprothermobacterota</taxon>
        <taxon>Coprothermobacteria</taxon>
        <taxon>Coprothermobacterales</taxon>
        <taxon>Coprothermobacteraceae</taxon>
        <taxon>Coprothermobacter</taxon>
    </lineage>
</organism>
<dbReference type="SUPFAM" id="SSF53335">
    <property type="entry name" value="S-adenosyl-L-methionine-dependent methyltransferases"/>
    <property type="match status" value="1"/>
</dbReference>
<evidence type="ECO:0000313" key="7">
    <source>
        <dbReference type="EMBL" id="ACI18159.1"/>
    </source>
</evidence>
<dbReference type="InterPro" id="IPR029063">
    <property type="entry name" value="SAM-dependent_MTases_sf"/>
</dbReference>
<dbReference type="GO" id="GO:0102559">
    <property type="term" value="F:peptide chain release factor N(5)-glutamine methyltransferase activity"/>
    <property type="evidence" value="ECO:0007669"/>
    <property type="project" value="UniProtKB-EC"/>
</dbReference>
<dbReference type="STRING" id="309798.COPRO5265_0836"/>
<keyword evidence="4" id="KW-0949">S-adenosyl-L-methionine</keyword>
<dbReference type="Gene3D" id="1.10.8.10">
    <property type="entry name" value="DNA helicase RuvA subunit, C-terminal domain"/>
    <property type="match status" value="1"/>
</dbReference>
<evidence type="ECO:0000256" key="3">
    <source>
        <dbReference type="ARBA" id="ARBA00022679"/>
    </source>
</evidence>
<reference evidence="8" key="1">
    <citation type="submission" date="2008-08" db="EMBL/GenBank/DDBJ databases">
        <title>The complete genome sequence of Coprothermobacter proteolyticus strain ATCC 5245 / DSM 5265 / BT.</title>
        <authorList>
            <person name="Dodson R.J."/>
            <person name="Durkin A.S."/>
            <person name="Wu M."/>
            <person name="Eisen J."/>
            <person name="Sutton G."/>
        </authorList>
    </citation>
    <scope>NUCLEOTIDE SEQUENCE [LARGE SCALE GENOMIC DNA]</scope>
    <source>
        <strain evidence="8">ATCC 35245 / DSM 5265 / OCM 4 / BT</strain>
    </source>
</reference>
<dbReference type="PROSITE" id="PS00092">
    <property type="entry name" value="N6_MTASE"/>
    <property type="match status" value="1"/>
</dbReference>
<dbReference type="eggNOG" id="COG2890">
    <property type="taxonomic scope" value="Bacteria"/>
</dbReference>
<evidence type="ECO:0000256" key="5">
    <source>
        <dbReference type="ARBA" id="ARBA00048391"/>
    </source>
</evidence>
<keyword evidence="2" id="KW-0489">Methyltransferase</keyword>
<dbReference type="InterPro" id="IPR007848">
    <property type="entry name" value="Small_mtfrase_dom"/>
</dbReference>
<dbReference type="GO" id="GO:0032259">
    <property type="term" value="P:methylation"/>
    <property type="evidence" value="ECO:0007669"/>
    <property type="project" value="UniProtKB-KW"/>
</dbReference>
<evidence type="ECO:0000256" key="1">
    <source>
        <dbReference type="ARBA" id="ARBA00012771"/>
    </source>
</evidence>
<dbReference type="CDD" id="cd02440">
    <property type="entry name" value="AdoMet_MTases"/>
    <property type="match status" value="1"/>
</dbReference>
<evidence type="ECO:0000259" key="6">
    <source>
        <dbReference type="Pfam" id="PF05175"/>
    </source>
</evidence>
<accession>B5Y8S7</accession>
<dbReference type="InterPro" id="IPR002052">
    <property type="entry name" value="DNA_methylase_N6_adenine_CS"/>
</dbReference>
<protein>
    <recommendedName>
        <fullName evidence="1">peptide chain release factor N(5)-glutamine methyltransferase</fullName>
        <ecNumber evidence="1">2.1.1.297</ecNumber>
    </recommendedName>
</protein>
<dbReference type="EC" id="2.1.1.297" evidence="1"/>
<evidence type="ECO:0000313" key="8">
    <source>
        <dbReference type="Proteomes" id="UP000001732"/>
    </source>
</evidence>
<dbReference type="NCBIfam" id="TIGR00536">
    <property type="entry name" value="hemK_fam"/>
    <property type="match status" value="1"/>
</dbReference>
<dbReference type="Proteomes" id="UP000001732">
    <property type="component" value="Chromosome"/>
</dbReference>
<dbReference type="OrthoDB" id="9800643at2"/>
<gene>
    <name evidence="7" type="primary">hemK</name>
    <name evidence="7" type="ordered locus">COPRO5265_0836</name>
</gene>
<comment type="catalytic activity">
    <reaction evidence="5">
        <text>L-glutaminyl-[peptide chain release factor] + S-adenosyl-L-methionine = N(5)-methyl-L-glutaminyl-[peptide chain release factor] + S-adenosyl-L-homocysteine + H(+)</text>
        <dbReference type="Rhea" id="RHEA:42896"/>
        <dbReference type="Rhea" id="RHEA-COMP:10271"/>
        <dbReference type="Rhea" id="RHEA-COMP:10272"/>
        <dbReference type="ChEBI" id="CHEBI:15378"/>
        <dbReference type="ChEBI" id="CHEBI:30011"/>
        <dbReference type="ChEBI" id="CHEBI:57856"/>
        <dbReference type="ChEBI" id="CHEBI:59789"/>
        <dbReference type="ChEBI" id="CHEBI:61891"/>
        <dbReference type="EC" id="2.1.1.297"/>
    </reaction>
</comment>
<dbReference type="InterPro" id="IPR004556">
    <property type="entry name" value="HemK-like"/>
</dbReference>
<dbReference type="GO" id="GO:0003676">
    <property type="term" value="F:nucleic acid binding"/>
    <property type="evidence" value="ECO:0007669"/>
    <property type="project" value="InterPro"/>
</dbReference>
<evidence type="ECO:0000256" key="4">
    <source>
        <dbReference type="ARBA" id="ARBA00022691"/>
    </source>
</evidence>
<evidence type="ECO:0000256" key="2">
    <source>
        <dbReference type="ARBA" id="ARBA00022603"/>
    </source>
</evidence>
<dbReference type="InterPro" id="IPR050320">
    <property type="entry name" value="N5-glutamine_MTase"/>
</dbReference>
<keyword evidence="3" id="KW-0808">Transferase</keyword>
<keyword evidence="8" id="KW-1185">Reference proteome</keyword>
<dbReference type="PANTHER" id="PTHR18895:SF74">
    <property type="entry name" value="MTRF1L RELEASE FACTOR GLUTAMINE METHYLTRANSFERASE"/>
    <property type="match status" value="1"/>
</dbReference>
<dbReference type="KEGG" id="cpo:COPRO5265_0836"/>
<feature type="domain" description="Methyltransferase small" evidence="6">
    <location>
        <begin position="82"/>
        <end position="178"/>
    </location>
</feature>
<dbReference type="PANTHER" id="PTHR18895">
    <property type="entry name" value="HEMK METHYLTRANSFERASE"/>
    <property type="match status" value="1"/>
</dbReference>
<dbReference type="Pfam" id="PF05175">
    <property type="entry name" value="MTS"/>
    <property type="match status" value="1"/>
</dbReference>